<dbReference type="InterPro" id="IPR035906">
    <property type="entry name" value="MetI-like_sf"/>
</dbReference>
<dbReference type="Proteomes" id="UP000469385">
    <property type="component" value="Unassembled WGS sequence"/>
</dbReference>
<comment type="subcellular location">
    <subcellularLocation>
        <location evidence="1">Cell inner membrane</location>
        <topology evidence="1">Multi-pass membrane protein</topology>
    </subcellularLocation>
    <subcellularLocation>
        <location evidence="9">Cell membrane</location>
        <topology evidence="9">Multi-pass membrane protein</topology>
    </subcellularLocation>
</comment>
<name>A0A6N8IND5_9BURK</name>
<dbReference type="GO" id="GO:0006865">
    <property type="term" value="P:amino acid transport"/>
    <property type="evidence" value="ECO:0007669"/>
    <property type="project" value="UniProtKB-KW"/>
</dbReference>
<dbReference type="GO" id="GO:0022857">
    <property type="term" value="F:transmembrane transporter activity"/>
    <property type="evidence" value="ECO:0007669"/>
    <property type="project" value="InterPro"/>
</dbReference>
<evidence type="ECO:0000259" key="10">
    <source>
        <dbReference type="PROSITE" id="PS50928"/>
    </source>
</evidence>
<dbReference type="Gene3D" id="1.10.3720.10">
    <property type="entry name" value="MetI-like"/>
    <property type="match status" value="1"/>
</dbReference>
<dbReference type="NCBIfam" id="TIGR01726">
    <property type="entry name" value="HEQRo_perm_3TM"/>
    <property type="match status" value="1"/>
</dbReference>
<organism evidence="11 12">
    <name type="scientific">Ramlibacter pinisoli</name>
    <dbReference type="NCBI Taxonomy" id="2682844"/>
    <lineage>
        <taxon>Bacteria</taxon>
        <taxon>Pseudomonadati</taxon>
        <taxon>Pseudomonadota</taxon>
        <taxon>Betaproteobacteria</taxon>
        <taxon>Burkholderiales</taxon>
        <taxon>Comamonadaceae</taxon>
        <taxon>Ramlibacter</taxon>
    </lineage>
</organism>
<dbReference type="InterPro" id="IPR043429">
    <property type="entry name" value="ArtM/GltK/GlnP/TcyL/YhdX-like"/>
</dbReference>
<dbReference type="EMBL" id="WSEL01000003">
    <property type="protein sequence ID" value="MVQ28377.1"/>
    <property type="molecule type" value="Genomic_DNA"/>
</dbReference>
<accession>A0A6N8IND5</accession>
<evidence type="ECO:0000256" key="6">
    <source>
        <dbReference type="ARBA" id="ARBA00022970"/>
    </source>
</evidence>
<evidence type="ECO:0000313" key="11">
    <source>
        <dbReference type="EMBL" id="MVQ28377.1"/>
    </source>
</evidence>
<dbReference type="SUPFAM" id="SSF161098">
    <property type="entry name" value="MetI-like"/>
    <property type="match status" value="1"/>
</dbReference>
<keyword evidence="12" id="KW-1185">Reference proteome</keyword>
<dbReference type="RefSeq" id="WP_157396489.1">
    <property type="nucleotide sequence ID" value="NZ_WSEL01000003.1"/>
</dbReference>
<dbReference type="PANTHER" id="PTHR30614:SF37">
    <property type="entry name" value="AMINO-ACID ABC TRANSPORTER PERMEASE PROTEIN YHDX-RELATED"/>
    <property type="match status" value="1"/>
</dbReference>
<dbReference type="CDD" id="cd06261">
    <property type="entry name" value="TM_PBP2"/>
    <property type="match status" value="1"/>
</dbReference>
<evidence type="ECO:0000256" key="3">
    <source>
        <dbReference type="ARBA" id="ARBA00022448"/>
    </source>
</evidence>
<keyword evidence="6" id="KW-0029">Amino-acid transport</keyword>
<feature type="transmembrane region" description="Helical" evidence="9">
    <location>
        <begin position="285"/>
        <end position="306"/>
    </location>
</feature>
<keyword evidence="4" id="KW-1003">Cell membrane</keyword>
<dbReference type="Pfam" id="PF00528">
    <property type="entry name" value="BPD_transp_1"/>
    <property type="match status" value="1"/>
</dbReference>
<reference evidence="11 12" key="1">
    <citation type="submission" date="2019-12" db="EMBL/GenBank/DDBJ databases">
        <authorList>
            <person name="Huq M.A."/>
        </authorList>
    </citation>
    <scope>NUCLEOTIDE SEQUENCE [LARGE SCALE GENOMIC DNA]</scope>
    <source>
        <strain evidence="11 12">MAH-25</strain>
    </source>
</reference>
<evidence type="ECO:0000256" key="8">
    <source>
        <dbReference type="ARBA" id="ARBA00023136"/>
    </source>
</evidence>
<sequence>MPVAARPAPRRAAQPGRWRAWVYQALLVVVVVAAVAVLAHVTLAHMRERGIRSGFGFLGDPAGFDIGEGWLPYQPSSPYWQAFLAGIVNTLRAAIPAIVACTLIGVALGVGRLAPNAPLRGLCRAWVEVARNVPLLLQLLTWYLLLTEYLPSVDEAWTLGTVARLSKNGLEFGDEFASALSPEYLAVVLGLTVYTSAYVAEVVRAGILAVPEGQVEAAEALGLLPAQKLRLVVLPQALRLIVPPLTNQYLNLTKNSSLAVAVGYPDLVSVANTSLNQSGRAVECIAIIMAVYLVLSLATAWMMGAVNRRAALRER</sequence>
<comment type="caution">
    <text evidence="11">The sequence shown here is derived from an EMBL/GenBank/DDBJ whole genome shotgun (WGS) entry which is preliminary data.</text>
</comment>
<keyword evidence="3 9" id="KW-0813">Transport</keyword>
<feature type="transmembrane region" description="Helical" evidence="9">
    <location>
        <begin position="20"/>
        <end position="43"/>
    </location>
</feature>
<evidence type="ECO:0000313" key="12">
    <source>
        <dbReference type="Proteomes" id="UP000469385"/>
    </source>
</evidence>
<evidence type="ECO:0000256" key="2">
    <source>
        <dbReference type="ARBA" id="ARBA00010072"/>
    </source>
</evidence>
<evidence type="ECO:0000256" key="7">
    <source>
        <dbReference type="ARBA" id="ARBA00022989"/>
    </source>
</evidence>
<keyword evidence="8 9" id="KW-0472">Membrane</keyword>
<comment type="similarity">
    <text evidence="2">Belongs to the binding-protein-dependent transport system permease family. HisMQ subfamily.</text>
</comment>
<evidence type="ECO:0000256" key="5">
    <source>
        <dbReference type="ARBA" id="ARBA00022692"/>
    </source>
</evidence>
<dbReference type="InterPro" id="IPR000515">
    <property type="entry name" value="MetI-like"/>
</dbReference>
<feature type="domain" description="ABC transmembrane type-1" evidence="10">
    <location>
        <begin position="87"/>
        <end position="303"/>
    </location>
</feature>
<proteinExistence type="inferred from homology"/>
<dbReference type="GO" id="GO:0043190">
    <property type="term" value="C:ATP-binding cassette (ABC) transporter complex"/>
    <property type="evidence" value="ECO:0007669"/>
    <property type="project" value="InterPro"/>
</dbReference>
<evidence type="ECO:0000256" key="9">
    <source>
        <dbReference type="RuleBase" id="RU363032"/>
    </source>
</evidence>
<evidence type="ECO:0000256" key="4">
    <source>
        <dbReference type="ARBA" id="ARBA00022475"/>
    </source>
</evidence>
<gene>
    <name evidence="11" type="ORF">GON04_02870</name>
</gene>
<keyword evidence="5 9" id="KW-0812">Transmembrane</keyword>
<protein>
    <submittedName>
        <fullName evidence="11">ABC transporter permease subunit</fullName>
    </submittedName>
</protein>
<dbReference type="PROSITE" id="PS50928">
    <property type="entry name" value="ABC_TM1"/>
    <property type="match status" value="1"/>
</dbReference>
<dbReference type="InterPro" id="IPR010065">
    <property type="entry name" value="AA_ABC_transptr_permease_3TM"/>
</dbReference>
<dbReference type="PANTHER" id="PTHR30614">
    <property type="entry name" value="MEMBRANE COMPONENT OF AMINO ACID ABC TRANSPORTER"/>
    <property type="match status" value="1"/>
</dbReference>
<keyword evidence="7 9" id="KW-1133">Transmembrane helix</keyword>
<dbReference type="AlphaFoldDB" id="A0A6N8IND5"/>
<evidence type="ECO:0000256" key="1">
    <source>
        <dbReference type="ARBA" id="ARBA00004429"/>
    </source>
</evidence>